<evidence type="ECO:0000256" key="1">
    <source>
        <dbReference type="SAM" id="MobiDB-lite"/>
    </source>
</evidence>
<reference evidence="2 3" key="1">
    <citation type="journal article" date="2020" name="Phytopathology">
        <title>Genome Sequence Resources of Colletotrichum truncatum, C. plurivorum, C. musicola, and C. sojae: Four Species Pathogenic to Soybean (Glycine max).</title>
        <authorList>
            <person name="Rogerio F."/>
            <person name="Boufleur T.R."/>
            <person name="Ciampi-Guillardi M."/>
            <person name="Sukno S.A."/>
            <person name="Thon M.R."/>
            <person name="Massola Junior N.S."/>
            <person name="Baroncelli R."/>
        </authorList>
    </citation>
    <scope>NUCLEOTIDE SEQUENCE [LARGE SCALE GENOMIC DNA]</scope>
    <source>
        <strain evidence="2 3">LFN0009</strain>
    </source>
</reference>
<gene>
    <name evidence="2" type="ORF">CSOJ01_11883</name>
</gene>
<feature type="region of interest" description="Disordered" evidence="1">
    <location>
        <begin position="128"/>
        <end position="197"/>
    </location>
</feature>
<feature type="compositionally biased region" description="Basic and acidic residues" evidence="1">
    <location>
        <begin position="147"/>
        <end position="156"/>
    </location>
</feature>
<feature type="compositionally biased region" description="Low complexity" evidence="1">
    <location>
        <begin position="186"/>
        <end position="197"/>
    </location>
</feature>
<dbReference type="AlphaFoldDB" id="A0A8H6IX39"/>
<name>A0A8H6IX39_9PEZI</name>
<protein>
    <submittedName>
        <fullName evidence="2">Uncharacterized protein</fullName>
    </submittedName>
</protein>
<keyword evidence="3" id="KW-1185">Reference proteome</keyword>
<comment type="caution">
    <text evidence="2">The sequence shown here is derived from an EMBL/GenBank/DDBJ whole genome shotgun (WGS) entry which is preliminary data.</text>
</comment>
<organism evidence="2 3">
    <name type="scientific">Colletotrichum sojae</name>
    <dbReference type="NCBI Taxonomy" id="2175907"/>
    <lineage>
        <taxon>Eukaryota</taxon>
        <taxon>Fungi</taxon>
        <taxon>Dikarya</taxon>
        <taxon>Ascomycota</taxon>
        <taxon>Pezizomycotina</taxon>
        <taxon>Sordariomycetes</taxon>
        <taxon>Hypocreomycetidae</taxon>
        <taxon>Glomerellales</taxon>
        <taxon>Glomerellaceae</taxon>
        <taxon>Colletotrichum</taxon>
        <taxon>Colletotrichum orchidearum species complex</taxon>
    </lineage>
</organism>
<proteinExistence type="predicted"/>
<evidence type="ECO:0000313" key="2">
    <source>
        <dbReference type="EMBL" id="KAF6802061.1"/>
    </source>
</evidence>
<feature type="compositionally biased region" description="Basic and acidic residues" evidence="1">
    <location>
        <begin position="170"/>
        <end position="185"/>
    </location>
</feature>
<sequence>MKWTLGAKIYQAIALVGRFAIALQKHSEDRETGHLHKGPRRSCRLDWKRGTDILPCDRETWITAAAPAAELLLTMGDLGRYLGERSGLQRSRAPTRAPPVWLRPQRDYSASRSSFFLPAVVPHGHPIAKKQVGEHDNDKSSGSQRPDYGEHGETIKRRLKARITLKGFRGKTDMYRRRPDGDADGRAGQQRGIVMEE</sequence>
<accession>A0A8H6IX39</accession>
<dbReference type="EMBL" id="WIGN01000288">
    <property type="protein sequence ID" value="KAF6802061.1"/>
    <property type="molecule type" value="Genomic_DNA"/>
</dbReference>
<evidence type="ECO:0000313" key="3">
    <source>
        <dbReference type="Proteomes" id="UP000652219"/>
    </source>
</evidence>
<dbReference type="Proteomes" id="UP000652219">
    <property type="component" value="Unassembled WGS sequence"/>
</dbReference>